<accession>A0A9X1NGY4</accession>
<feature type="domain" description="Methyltransferase" evidence="1">
    <location>
        <begin position="185"/>
        <end position="281"/>
    </location>
</feature>
<dbReference type="PANTHER" id="PTHR42912">
    <property type="entry name" value="METHYLTRANSFERASE"/>
    <property type="match status" value="1"/>
</dbReference>
<dbReference type="CDD" id="cd02440">
    <property type="entry name" value="AdoMet_MTases"/>
    <property type="match status" value="1"/>
</dbReference>
<dbReference type="SUPFAM" id="SSF53335">
    <property type="entry name" value="S-adenosyl-L-methionine-dependent methyltransferases"/>
    <property type="match status" value="1"/>
</dbReference>
<protein>
    <submittedName>
        <fullName evidence="2">Class I SAM-dependent methyltransferase</fullName>
    </submittedName>
</protein>
<dbReference type="AlphaFoldDB" id="A0A9X1NGY4"/>
<dbReference type="Gene3D" id="3.40.50.150">
    <property type="entry name" value="Vaccinia Virus protein VP39"/>
    <property type="match status" value="1"/>
</dbReference>
<dbReference type="InterPro" id="IPR041698">
    <property type="entry name" value="Methyltransf_25"/>
</dbReference>
<keyword evidence="3" id="KW-1185">Reference proteome</keyword>
<sequence length="358" mass="39439">MATGLKQRGRADFNFLADVARWSGLELQAAAEKDFDGLVEGKDLPGEVHERIRTATKLLENGSAAYGWDRFYTRLVAERQFEAAQFAYDDGVEAITAEYDATAAEGGTVTLDSTVKVPAYWSETDFHLAPGGWEGHDRMGFMIHDYVYDLIFATGGVGAVRPNEKFTDARTQTAEAGLRDRYDSILELGIGTGRYAISLQNVYPDARITGVDLGRTELEHAKLVAARHGFAWDLRQAACEDLPFEDDSFDLVTAFILLHEVPQPAARQILAEAFRVCKPGGEVLIGDVAPYKNQSSLFRCVVLDWETENRAEPFWRGSLLADRPGLVAAAGFQDVTEFGTSYPWVTRGVKPLNEGVSA</sequence>
<dbReference type="GO" id="GO:0032259">
    <property type="term" value="P:methylation"/>
    <property type="evidence" value="ECO:0007669"/>
    <property type="project" value="UniProtKB-KW"/>
</dbReference>
<gene>
    <name evidence="2" type="ORF">LR394_23915</name>
</gene>
<dbReference type="RefSeq" id="WP_231446066.1">
    <property type="nucleotide sequence ID" value="NZ_JAJOMB010000014.1"/>
</dbReference>
<evidence type="ECO:0000313" key="3">
    <source>
        <dbReference type="Proteomes" id="UP001138997"/>
    </source>
</evidence>
<proteinExistence type="predicted"/>
<dbReference type="GO" id="GO:0008168">
    <property type="term" value="F:methyltransferase activity"/>
    <property type="evidence" value="ECO:0007669"/>
    <property type="project" value="UniProtKB-KW"/>
</dbReference>
<name>A0A9X1NGY4_9ACTN</name>
<reference evidence="2" key="1">
    <citation type="submission" date="2021-11" db="EMBL/GenBank/DDBJ databases">
        <title>Streptomyces corallinus and Kineosporia corallina sp. nov., two new coral-derived marine actinobacteria.</title>
        <authorList>
            <person name="Buangrab K."/>
            <person name="Sutthacheep M."/>
            <person name="Yeemin T."/>
            <person name="Harunari E."/>
            <person name="Igarashi Y."/>
            <person name="Sripreechasak P."/>
            <person name="Kanchanasin P."/>
            <person name="Tanasupawat S."/>
            <person name="Phongsopitanun W."/>
        </authorList>
    </citation>
    <scope>NUCLEOTIDE SEQUENCE</scope>
    <source>
        <strain evidence="2">JCM 31032</strain>
    </source>
</reference>
<keyword evidence="2" id="KW-0808">Transferase</keyword>
<dbReference type="Pfam" id="PF13649">
    <property type="entry name" value="Methyltransf_25"/>
    <property type="match status" value="1"/>
</dbReference>
<dbReference type="EMBL" id="JAJOMB010000014">
    <property type="protein sequence ID" value="MCD5313958.1"/>
    <property type="molecule type" value="Genomic_DNA"/>
</dbReference>
<dbReference type="Proteomes" id="UP001138997">
    <property type="component" value="Unassembled WGS sequence"/>
</dbReference>
<evidence type="ECO:0000313" key="2">
    <source>
        <dbReference type="EMBL" id="MCD5313958.1"/>
    </source>
</evidence>
<dbReference type="InterPro" id="IPR029063">
    <property type="entry name" value="SAM-dependent_MTases_sf"/>
</dbReference>
<organism evidence="2 3">
    <name type="scientific">Kineosporia babensis</name>
    <dbReference type="NCBI Taxonomy" id="499548"/>
    <lineage>
        <taxon>Bacteria</taxon>
        <taxon>Bacillati</taxon>
        <taxon>Actinomycetota</taxon>
        <taxon>Actinomycetes</taxon>
        <taxon>Kineosporiales</taxon>
        <taxon>Kineosporiaceae</taxon>
        <taxon>Kineosporia</taxon>
    </lineage>
</organism>
<evidence type="ECO:0000259" key="1">
    <source>
        <dbReference type="Pfam" id="PF13649"/>
    </source>
</evidence>
<keyword evidence="2" id="KW-0489">Methyltransferase</keyword>
<dbReference type="InterPro" id="IPR050508">
    <property type="entry name" value="Methyltransf_Superfamily"/>
</dbReference>
<comment type="caution">
    <text evidence="2">The sequence shown here is derived from an EMBL/GenBank/DDBJ whole genome shotgun (WGS) entry which is preliminary data.</text>
</comment>